<comment type="caution">
    <text evidence="2">The sequence shown here is derived from an EMBL/GenBank/DDBJ whole genome shotgun (WGS) entry which is preliminary data.</text>
</comment>
<gene>
    <name evidence="2" type="ORF">LCGC14_0772360</name>
    <name evidence="1" type="ORF">LCGC14_1742910</name>
</gene>
<proteinExistence type="predicted"/>
<dbReference type="EMBL" id="LAZR01001957">
    <property type="protein sequence ID" value="KKN36566.1"/>
    <property type="molecule type" value="Genomic_DNA"/>
</dbReference>
<dbReference type="AlphaFoldDB" id="A0A0F9SHY0"/>
<evidence type="ECO:0000313" key="2">
    <source>
        <dbReference type="EMBL" id="KKN36566.1"/>
    </source>
</evidence>
<protein>
    <submittedName>
        <fullName evidence="2">Uncharacterized protein</fullName>
    </submittedName>
</protein>
<dbReference type="EMBL" id="LAZR01015968">
    <property type="protein sequence ID" value="KKM06545.1"/>
    <property type="molecule type" value="Genomic_DNA"/>
</dbReference>
<organism evidence="2">
    <name type="scientific">marine sediment metagenome</name>
    <dbReference type="NCBI Taxonomy" id="412755"/>
    <lineage>
        <taxon>unclassified sequences</taxon>
        <taxon>metagenomes</taxon>
        <taxon>ecological metagenomes</taxon>
    </lineage>
</organism>
<sequence>MDNIKIKVSVEVTQQTSSTESRCISKLAAEFGGSLSYEIIESHVRSMTEALQEGCLLQLRRDEVLLKTADTPEPEPVATP</sequence>
<name>A0A0F9SHY0_9ZZZZ</name>
<accession>A0A0F9SHY0</accession>
<evidence type="ECO:0000313" key="1">
    <source>
        <dbReference type="EMBL" id="KKM06545.1"/>
    </source>
</evidence>
<reference evidence="2" key="1">
    <citation type="journal article" date="2015" name="Nature">
        <title>Complex archaea that bridge the gap between prokaryotes and eukaryotes.</title>
        <authorList>
            <person name="Spang A."/>
            <person name="Saw J.H."/>
            <person name="Jorgensen S.L."/>
            <person name="Zaremba-Niedzwiedzka K."/>
            <person name="Martijn J."/>
            <person name="Lind A.E."/>
            <person name="van Eijk R."/>
            <person name="Schleper C."/>
            <person name="Guy L."/>
            <person name="Ettema T.J."/>
        </authorList>
    </citation>
    <scope>NUCLEOTIDE SEQUENCE</scope>
</reference>